<dbReference type="PANTHER" id="PTHR35526:SF3">
    <property type="entry name" value="ANTI-SIGMA-F FACTOR RSBW"/>
    <property type="match status" value="1"/>
</dbReference>
<dbReference type="EMBL" id="BAAALF010000018">
    <property type="protein sequence ID" value="GAA1226456.1"/>
    <property type="molecule type" value="Genomic_DNA"/>
</dbReference>
<evidence type="ECO:0000313" key="4">
    <source>
        <dbReference type="Proteomes" id="UP001500037"/>
    </source>
</evidence>
<accession>A0ABN1VX93</accession>
<evidence type="ECO:0000256" key="1">
    <source>
        <dbReference type="ARBA" id="ARBA00022527"/>
    </source>
</evidence>
<evidence type="ECO:0000259" key="2">
    <source>
        <dbReference type="Pfam" id="PF13581"/>
    </source>
</evidence>
<organism evidence="3 4">
    <name type="scientific">Kitasatospora nipponensis</name>
    <dbReference type="NCBI Taxonomy" id="258049"/>
    <lineage>
        <taxon>Bacteria</taxon>
        <taxon>Bacillati</taxon>
        <taxon>Actinomycetota</taxon>
        <taxon>Actinomycetes</taxon>
        <taxon>Kitasatosporales</taxon>
        <taxon>Streptomycetaceae</taxon>
        <taxon>Kitasatospora</taxon>
    </lineage>
</organism>
<dbReference type="InterPro" id="IPR003594">
    <property type="entry name" value="HATPase_dom"/>
</dbReference>
<name>A0ABN1VX93_9ACTN</name>
<sequence length="147" mass="15495">MIATAATPAPTTVADPVRAAACVLPAAVEAVPSLRHFARAMARSWHLPDSTRETLTLIVTELVTNVIRHSGSPDVALLLTSDAVTVTIQVRDRGQWRARSTGTALDACSGRGLHLVEAYAGCCSLRPTAVGTQVTAELFLPKPTLAR</sequence>
<evidence type="ECO:0000313" key="3">
    <source>
        <dbReference type="EMBL" id="GAA1226456.1"/>
    </source>
</evidence>
<keyword evidence="1" id="KW-0723">Serine/threonine-protein kinase</keyword>
<dbReference type="Gene3D" id="3.30.565.10">
    <property type="entry name" value="Histidine kinase-like ATPase, C-terminal domain"/>
    <property type="match status" value="1"/>
</dbReference>
<dbReference type="Pfam" id="PF13581">
    <property type="entry name" value="HATPase_c_2"/>
    <property type="match status" value="1"/>
</dbReference>
<protein>
    <recommendedName>
        <fullName evidence="2">Histidine kinase/HSP90-like ATPase domain-containing protein</fullName>
    </recommendedName>
</protein>
<dbReference type="RefSeq" id="WP_344440561.1">
    <property type="nucleotide sequence ID" value="NZ_BAAALF010000018.1"/>
</dbReference>
<keyword evidence="1" id="KW-0418">Kinase</keyword>
<dbReference type="PANTHER" id="PTHR35526">
    <property type="entry name" value="ANTI-SIGMA-F FACTOR RSBW-RELATED"/>
    <property type="match status" value="1"/>
</dbReference>
<comment type="caution">
    <text evidence="3">The sequence shown here is derived from an EMBL/GenBank/DDBJ whole genome shotgun (WGS) entry which is preliminary data.</text>
</comment>
<keyword evidence="4" id="KW-1185">Reference proteome</keyword>
<dbReference type="InterPro" id="IPR050267">
    <property type="entry name" value="Anti-sigma-factor_SerPK"/>
</dbReference>
<dbReference type="Proteomes" id="UP001500037">
    <property type="component" value="Unassembled WGS sequence"/>
</dbReference>
<reference evidence="3 4" key="1">
    <citation type="journal article" date="2019" name="Int. J. Syst. Evol. Microbiol.">
        <title>The Global Catalogue of Microorganisms (GCM) 10K type strain sequencing project: providing services to taxonomists for standard genome sequencing and annotation.</title>
        <authorList>
            <consortium name="The Broad Institute Genomics Platform"/>
            <consortium name="The Broad Institute Genome Sequencing Center for Infectious Disease"/>
            <person name="Wu L."/>
            <person name="Ma J."/>
        </authorList>
    </citation>
    <scope>NUCLEOTIDE SEQUENCE [LARGE SCALE GENOMIC DNA]</scope>
    <source>
        <strain evidence="3 4">JCM 13004</strain>
    </source>
</reference>
<dbReference type="SUPFAM" id="SSF55874">
    <property type="entry name" value="ATPase domain of HSP90 chaperone/DNA topoisomerase II/histidine kinase"/>
    <property type="match status" value="1"/>
</dbReference>
<dbReference type="InterPro" id="IPR036890">
    <property type="entry name" value="HATPase_C_sf"/>
</dbReference>
<proteinExistence type="predicted"/>
<feature type="domain" description="Histidine kinase/HSP90-like ATPase" evidence="2">
    <location>
        <begin position="24"/>
        <end position="136"/>
    </location>
</feature>
<keyword evidence="1" id="KW-0808">Transferase</keyword>
<gene>
    <name evidence="3" type="ORF">GCM10009665_16240</name>
</gene>
<dbReference type="CDD" id="cd16936">
    <property type="entry name" value="HATPase_RsbW-like"/>
    <property type="match status" value="1"/>
</dbReference>